<organism evidence="2 3">
    <name type="scientific">Streptomyces omiyaensis</name>
    <dbReference type="NCBI Taxonomy" id="68247"/>
    <lineage>
        <taxon>Bacteria</taxon>
        <taxon>Bacillati</taxon>
        <taxon>Actinomycetota</taxon>
        <taxon>Actinomycetes</taxon>
        <taxon>Kitasatosporales</taxon>
        <taxon>Streptomycetaceae</taxon>
        <taxon>Streptomyces</taxon>
    </lineage>
</organism>
<accession>A0ABW7BQR2</accession>
<dbReference type="Proteomes" id="UP001604282">
    <property type="component" value="Unassembled WGS sequence"/>
</dbReference>
<dbReference type="Gene3D" id="3.40.50.280">
    <property type="entry name" value="Cobalamin-binding domain"/>
    <property type="match status" value="1"/>
</dbReference>
<dbReference type="CDD" id="cd02065">
    <property type="entry name" value="B12-binding_like"/>
    <property type="match status" value="1"/>
</dbReference>
<dbReference type="InterPro" id="IPR006158">
    <property type="entry name" value="Cobalamin-bd"/>
</dbReference>
<protein>
    <submittedName>
        <fullName evidence="2">Cobalamin B12-binding domain-containing protein</fullName>
    </submittedName>
</protein>
<evidence type="ECO:0000313" key="2">
    <source>
        <dbReference type="EMBL" id="MFG3189854.1"/>
    </source>
</evidence>
<proteinExistence type="predicted"/>
<reference evidence="2 3" key="1">
    <citation type="submission" date="2024-10" db="EMBL/GenBank/DDBJ databases">
        <title>The Natural Products Discovery Center: Release of the First 8490 Sequenced Strains for Exploring Actinobacteria Biosynthetic Diversity.</title>
        <authorList>
            <person name="Kalkreuter E."/>
            <person name="Kautsar S.A."/>
            <person name="Yang D."/>
            <person name="Bader C.D."/>
            <person name="Teijaro C.N."/>
            <person name="Fluegel L."/>
            <person name="Davis C.M."/>
            <person name="Simpson J.R."/>
            <person name="Lauterbach L."/>
            <person name="Steele A.D."/>
            <person name="Gui C."/>
            <person name="Meng S."/>
            <person name="Li G."/>
            <person name="Viehrig K."/>
            <person name="Ye F."/>
            <person name="Su P."/>
            <person name="Kiefer A.F."/>
            <person name="Nichols A."/>
            <person name="Cepeda A.J."/>
            <person name="Yan W."/>
            <person name="Fan B."/>
            <person name="Jiang Y."/>
            <person name="Adhikari A."/>
            <person name="Zheng C.-J."/>
            <person name="Schuster L."/>
            <person name="Cowan T.M."/>
            <person name="Smanski M.J."/>
            <person name="Chevrette M.G."/>
            <person name="De Carvalho L.P.S."/>
            <person name="Shen B."/>
        </authorList>
    </citation>
    <scope>NUCLEOTIDE SEQUENCE [LARGE SCALE GENOMIC DNA]</scope>
    <source>
        <strain evidence="2 3">NPDC048229</strain>
    </source>
</reference>
<dbReference type="PROSITE" id="PS51332">
    <property type="entry name" value="B12_BINDING"/>
    <property type="match status" value="1"/>
</dbReference>
<comment type="caution">
    <text evidence="2">The sequence shown here is derived from an EMBL/GenBank/DDBJ whole genome shotgun (WGS) entry which is preliminary data.</text>
</comment>
<dbReference type="RefSeq" id="WP_308436857.1">
    <property type="nucleotide sequence ID" value="NZ_BMVV01000004.1"/>
</dbReference>
<keyword evidence="3" id="KW-1185">Reference proteome</keyword>
<name>A0ABW7BQR2_9ACTN</name>
<gene>
    <name evidence="2" type="ORF">ACGFYS_13010</name>
</gene>
<dbReference type="SUPFAM" id="SSF52242">
    <property type="entry name" value="Cobalamin (vitamin B12)-binding domain"/>
    <property type="match status" value="1"/>
</dbReference>
<dbReference type="Pfam" id="PF02310">
    <property type="entry name" value="B12-binding"/>
    <property type="match status" value="1"/>
</dbReference>
<dbReference type="EMBL" id="JBICZW010000007">
    <property type="protein sequence ID" value="MFG3189854.1"/>
    <property type="molecule type" value="Genomic_DNA"/>
</dbReference>
<evidence type="ECO:0000313" key="3">
    <source>
        <dbReference type="Proteomes" id="UP001604282"/>
    </source>
</evidence>
<dbReference type="InterPro" id="IPR036724">
    <property type="entry name" value="Cobalamin-bd_sf"/>
</dbReference>
<evidence type="ECO:0000259" key="1">
    <source>
        <dbReference type="PROSITE" id="PS51332"/>
    </source>
</evidence>
<feature type="domain" description="B12-binding" evidence="1">
    <location>
        <begin position="16"/>
        <end position="154"/>
    </location>
</feature>
<sequence>MEQQAVEQHGKAEPAGLDVVVTTMASDSHTWNLVFLQLLLQELGHRVTNLGACVPDELLVAECRRIRPDLIVLSSVNGHGFQDGRRVVAALRACPELARTPTVIGGKLAIEADGAPARREALLAAGFDEVFEEGSSAREFGELLRSLPAGAKGSPALPEAVAATGARAVGAGPLIVRGAGLAAAGPDVLRVGTGARR</sequence>